<dbReference type="RefSeq" id="WP_386733969.1">
    <property type="nucleotide sequence ID" value="NZ_JBHRXI010000002.1"/>
</dbReference>
<dbReference type="PANTHER" id="PTHR45772:SF1">
    <property type="entry name" value="ABC TRANSPORTER ATP-BINDING PROTEIN"/>
    <property type="match status" value="1"/>
</dbReference>
<dbReference type="SMART" id="SM00382">
    <property type="entry name" value="AAA"/>
    <property type="match status" value="1"/>
</dbReference>
<dbReference type="InterPro" id="IPR032823">
    <property type="entry name" value="BCA_ABC_TP_C"/>
</dbReference>
<organism evidence="5 6">
    <name type="scientific">Lutimaribacter marinistellae</name>
    <dbReference type="NCBI Taxonomy" id="1820329"/>
    <lineage>
        <taxon>Bacteria</taxon>
        <taxon>Pseudomonadati</taxon>
        <taxon>Pseudomonadota</taxon>
        <taxon>Alphaproteobacteria</taxon>
        <taxon>Rhodobacterales</taxon>
        <taxon>Roseobacteraceae</taxon>
        <taxon>Lutimaribacter</taxon>
    </lineage>
</organism>
<protein>
    <submittedName>
        <fullName evidence="5">ABC transporter ATP-binding protein</fullName>
    </submittedName>
</protein>
<name>A0ABV7TB25_9RHOB</name>
<evidence type="ECO:0000313" key="6">
    <source>
        <dbReference type="Proteomes" id="UP001595629"/>
    </source>
</evidence>
<dbReference type="Pfam" id="PF00005">
    <property type="entry name" value="ABC_tran"/>
    <property type="match status" value="1"/>
</dbReference>
<dbReference type="PANTHER" id="PTHR45772">
    <property type="entry name" value="CONSERVED COMPONENT OF ABC TRANSPORTER FOR NATURAL AMINO ACIDS-RELATED"/>
    <property type="match status" value="1"/>
</dbReference>
<sequence length="255" mass="28321">MNQLHVENLSVEFGGVKAVDDVSFMVEPGEIFAVIGPNGAGKSTIFNLLSRIYRPSTGKVAYGAHDLLAADPHRIVDFGIARTFQNIELFENATVLQNLLIGRHRHTRPNLVREMLFSRKMRAEEREHRLAVEGIIDLLDMSHIRDERISDLPYGARKNVEIARALCSEPSLLLLDEPASGLNSEETDDLAFWLEDIRDDLGITLMMVEHDMSLVNRMADRVLALNNGATLALGTPAEVQADPKVQSAYLGGTYD</sequence>
<keyword evidence="3 5" id="KW-0067">ATP-binding</keyword>
<keyword evidence="1" id="KW-0813">Transport</keyword>
<dbReference type="Proteomes" id="UP001595629">
    <property type="component" value="Unassembled WGS sequence"/>
</dbReference>
<evidence type="ECO:0000256" key="3">
    <source>
        <dbReference type="ARBA" id="ARBA00022840"/>
    </source>
</evidence>
<dbReference type="Gene3D" id="3.40.50.300">
    <property type="entry name" value="P-loop containing nucleotide triphosphate hydrolases"/>
    <property type="match status" value="1"/>
</dbReference>
<keyword evidence="6" id="KW-1185">Reference proteome</keyword>
<comment type="caution">
    <text evidence="5">The sequence shown here is derived from an EMBL/GenBank/DDBJ whole genome shotgun (WGS) entry which is preliminary data.</text>
</comment>
<reference evidence="6" key="1">
    <citation type="journal article" date="2019" name="Int. J. Syst. Evol. Microbiol.">
        <title>The Global Catalogue of Microorganisms (GCM) 10K type strain sequencing project: providing services to taxonomists for standard genome sequencing and annotation.</title>
        <authorList>
            <consortium name="The Broad Institute Genomics Platform"/>
            <consortium name="The Broad Institute Genome Sequencing Center for Infectious Disease"/>
            <person name="Wu L."/>
            <person name="Ma J."/>
        </authorList>
    </citation>
    <scope>NUCLEOTIDE SEQUENCE [LARGE SCALE GENOMIC DNA]</scope>
    <source>
        <strain evidence="6">KCTC 42911</strain>
    </source>
</reference>
<dbReference type="GO" id="GO:0005524">
    <property type="term" value="F:ATP binding"/>
    <property type="evidence" value="ECO:0007669"/>
    <property type="project" value="UniProtKB-KW"/>
</dbReference>
<feature type="domain" description="ABC transporter" evidence="4">
    <location>
        <begin position="4"/>
        <end position="252"/>
    </location>
</feature>
<gene>
    <name evidence="5" type="ORF">ACFORG_03300</name>
</gene>
<dbReference type="SUPFAM" id="SSF52540">
    <property type="entry name" value="P-loop containing nucleoside triphosphate hydrolases"/>
    <property type="match status" value="1"/>
</dbReference>
<accession>A0ABV7TB25</accession>
<proteinExistence type="predicted"/>
<dbReference type="InterPro" id="IPR051120">
    <property type="entry name" value="ABC_AA/LPS_Transport"/>
</dbReference>
<keyword evidence="2" id="KW-0547">Nucleotide-binding</keyword>
<evidence type="ECO:0000256" key="1">
    <source>
        <dbReference type="ARBA" id="ARBA00022448"/>
    </source>
</evidence>
<dbReference type="Pfam" id="PF12399">
    <property type="entry name" value="BCA_ABC_TP_C"/>
    <property type="match status" value="1"/>
</dbReference>
<dbReference type="InterPro" id="IPR027417">
    <property type="entry name" value="P-loop_NTPase"/>
</dbReference>
<dbReference type="InterPro" id="IPR003593">
    <property type="entry name" value="AAA+_ATPase"/>
</dbReference>
<evidence type="ECO:0000259" key="4">
    <source>
        <dbReference type="PROSITE" id="PS50893"/>
    </source>
</evidence>
<dbReference type="InterPro" id="IPR003439">
    <property type="entry name" value="ABC_transporter-like_ATP-bd"/>
</dbReference>
<dbReference type="PROSITE" id="PS50893">
    <property type="entry name" value="ABC_TRANSPORTER_2"/>
    <property type="match status" value="1"/>
</dbReference>
<evidence type="ECO:0000256" key="2">
    <source>
        <dbReference type="ARBA" id="ARBA00022741"/>
    </source>
</evidence>
<dbReference type="EMBL" id="JBHRXI010000002">
    <property type="protein sequence ID" value="MFC3612777.1"/>
    <property type="molecule type" value="Genomic_DNA"/>
</dbReference>
<evidence type="ECO:0000313" key="5">
    <source>
        <dbReference type="EMBL" id="MFC3612777.1"/>
    </source>
</evidence>
<dbReference type="CDD" id="cd03219">
    <property type="entry name" value="ABC_Mj1267_LivG_branched"/>
    <property type="match status" value="1"/>
</dbReference>